<dbReference type="GO" id="GO:0004519">
    <property type="term" value="F:endonuclease activity"/>
    <property type="evidence" value="ECO:0007669"/>
    <property type="project" value="UniProtKB-KW"/>
</dbReference>
<sequence>MATPRRPRSLPASARGRQASVPAAQPSAEEVALFREAVAGAQPIAPSGRVALAAPAPLPIPLQHLRDEQAALAESLSDDVDVDSLLETDELLSFRRPGIGPDVVRRLRRGHWVIQAELDLHGMRRDEARESLATFVREAQQSGLRCVRIIHGKGLSSPGREPVLKHKARAWLVQKNEVLAFCQAKPSDGGAGALVVLLRAPPGAGGGRR</sequence>
<keyword evidence="3" id="KW-0540">Nuclease</keyword>
<evidence type="ECO:0000313" key="3">
    <source>
        <dbReference type="EMBL" id="OIQ78607.1"/>
    </source>
</evidence>
<dbReference type="InterPro" id="IPR036063">
    <property type="entry name" value="Smr_dom_sf"/>
</dbReference>
<evidence type="ECO:0000259" key="2">
    <source>
        <dbReference type="PROSITE" id="PS50828"/>
    </source>
</evidence>
<dbReference type="AlphaFoldDB" id="A0A1J5QF46"/>
<dbReference type="SUPFAM" id="SSF160443">
    <property type="entry name" value="SMR domain-like"/>
    <property type="match status" value="1"/>
</dbReference>
<feature type="region of interest" description="Disordered" evidence="1">
    <location>
        <begin position="1"/>
        <end position="25"/>
    </location>
</feature>
<dbReference type="GO" id="GO:0016787">
    <property type="term" value="F:hydrolase activity"/>
    <property type="evidence" value="ECO:0007669"/>
    <property type="project" value="UniProtKB-KW"/>
</dbReference>
<accession>A0A1J5QF46</accession>
<evidence type="ECO:0000256" key="1">
    <source>
        <dbReference type="SAM" id="MobiDB-lite"/>
    </source>
</evidence>
<comment type="caution">
    <text evidence="3">The sequence shown here is derived from an EMBL/GenBank/DDBJ whole genome shotgun (WGS) entry which is preliminary data.</text>
</comment>
<organism evidence="3">
    <name type="scientific">mine drainage metagenome</name>
    <dbReference type="NCBI Taxonomy" id="410659"/>
    <lineage>
        <taxon>unclassified sequences</taxon>
        <taxon>metagenomes</taxon>
        <taxon>ecological metagenomes</taxon>
    </lineage>
</organism>
<dbReference type="Pfam" id="PF01713">
    <property type="entry name" value="Smr"/>
    <property type="match status" value="1"/>
</dbReference>
<reference evidence="3" key="1">
    <citation type="submission" date="2016-10" db="EMBL/GenBank/DDBJ databases">
        <title>Sequence of Gallionella enrichment culture.</title>
        <authorList>
            <person name="Poehlein A."/>
            <person name="Muehling M."/>
            <person name="Daniel R."/>
        </authorList>
    </citation>
    <scope>NUCLEOTIDE SEQUENCE</scope>
</reference>
<feature type="domain" description="Smr" evidence="2">
    <location>
        <begin position="118"/>
        <end position="199"/>
    </location>
</feature>
<dbReference type="SMART" id="SM00463">
    <property type="entry name" value="SMR"/>
    <property type="match status" value="1"/>
</dbReference>
<keyword evidence="3" id="KW-0255">Endonuclease</keyword>
<dbReference type="EMBL" id="MLJW01001370">
    <property type="protein sequence ID" value="OIQ78607.1"/>
    <property type="molecule type" value="Genomic_DNA"/>
</dbReference>
<keyword evidence="3" id="KW-0378">Hydrolase</keyword>
<protein>
    <submittedName>
        <fullName evidence="3">Putative DNA endonuclease SmrA</fullName>
        <ecNumber evidence="3">3.1.-.-</ecNumber>
    </submittedName>
</protein>
<name>A0A1J5QF46_9ZZZZ</name>
<dbReference type="PANTHER" id="PTHR35562:SF2">
    <property type="entry name" value="DNA ENDONUCLEASE SMRA-RELATED"/>
    <property type="match status" value="1"/>
</dbReference>
<dbReference type="PROSITE" id="PS50828">
    <property type="entry name" value="SMR"/>
    <property type="match status" value="1"/>
</dbReference>
<dbReference type="InterPro" id="IPR002625">
    <property type="entry name" value="Smr_dom"/>
</dbReference>
<dbReference type="PANTHER" id="PTHR35562">
    <property type="entry name" value="DNA ENDONUCLEASE SMRA-RELATED"/>
    <property type="match status" value="1"/>
</dbReference>
<gene>
    <name evidence="3" type="primary">smrA_7</name>
    <name evidence="3" type="ORF">GALL_396810</name>
</gene>
<dbReference type="Gene3D" id="3.30.1370.110">
    <property type="match status" value="1"/>
</dbReference>
<proteinExistence type="predicted"/>
<dbReference type="EC" id="3.1.-.-" evidence="3"/>